<feature type="non-terminal residue" evidence="3">
    <location>
        <position position="649"/>
    </location>
</feature>
<evidence type="ECO:0000313" key="4">
    <source>
        <dbReference type="Proteomes" id="UP000708208"/>
    </source>
</evidence>
<keyword evidence="4" id="KW-1185">Reference proteome</keyword>
<keyword evidence="1" id="KW-0175">Coiled coil</keyword>
<dbReference type="AlphaFoldDB" id="A0A8J2K6P5"/>
<organism evidence="3 4">
    <name type="scientific">Allacma fusca</name>
    <dbReference type="NCBI Taxonomy" id="39272"/>
    <lineage>
        <taxon>Eukaryota</taxon>
        <taxon>Metazoa</taxon>
        <taxon>Ecdysozoa</taxon>
        <taxon>Arthropoda</taxon>
        <taxon>Hexapoda</taxon>
        <taxon>Collembola</taxon>
        <taxon>Symphypleona</taxon>
        <taxon>Sminthuridae</taxon>
        <taxon>Allacma</taxon>
    </lineage>
</organism>
<reference evidence="3" key="1">
    <citation type="submission" date="2021-06" db="EMBL/GenBank/DDBJ databases">
        <authorList>
            <person name="Hodson N. C."/>
            <person name="Mongue J. A."/>
            <person name="Jaron S. K."/>
        </authorList>
    </citation>
    <scope>NUCLEOTIDE SEQUENCE</scope>
</reference>
<evidence type="ECO:0008006" key="5">
    <source>
        <dbReference type="Google" id="ProtNLM"/>
    </source>
</evidence>
<proteinExistence type="predicted"/>
<feature type="region of interest" description="Disordered" evidence="2">
    <location>
        <begin position="461"/>
        <end position="505"/>
    </location>
</feature>
<dbReference type="Pfam" id="PF10344">
    <property type="entry name" value="Hobbit"/>
    <property type="match status" value="1"/>
</dbReference>
<evidence type="ECO:0000256" key="1">
    <source>
        <dbReference type="SAM" id="Coils"/>
    </source>
</evidence>
<feature type="coiled-coil region" evidence="1">
    <location>
        <begin position="232"/>
        <end position="286"/>
    </location>
</feature>
<dbReference type="EMBL" id="CAJVCH010188237">
    <property type="protein sequence ID" value="CAG7730042.1"/>
    <property type="molecule type" value="Genomic_DNA"/>
</dbReference>
<gene>
    <name evidence="3" type="ORF">AFUS01_LOCUS18717</name>
</gene>
<feature type="compositionally biased region" description="Low complexity" evidence="2">
    <location>
        <begin position="467"/>
        <end position="487"/>
    </location>
</feature>
<evidence type="ECO:0000313" key="3">
    <source>
        <dbReference type="EMBL" id="CAG7730042.1"/>
    </source>
</evidence>
<comment type="caution">
    <text evidence="3">The sequence shown here is derived from an EMBL/GenBank/DDBJ whole genome shotgun (WGS) entry which is preliminary data.</text>
</comment>
<dbReference type="OrthoDB" id="1562405at2759"/>
<dbReference type="PANTHER" id="PTHR15678:SF6">
    <property type="entry name" value="BRIDGE-LIKE LIPID TRANSFER PROTEIN FAMILY MEMBER 2"/>
    <property type="match status" value="1"/>
</dbReference>
<dbReference type="Proteomes" id="UP000708208">
    <property type="component" value="Unassembled WGS sequence"/>
</dbReference>
<protein>
    <recommendedName>
        <fullName evidence="5">FMP27 C-terminal domain-containing protein</fullName>
    </recommendedName>
</protein>
<name>A0A8J2K6P5_9HEXA</name>
<dbReference type="InterPro" id="IPR045167">
    <property type="entry name" value="Hobbit"/>
</dbReference>
<evidence type="ECO:0000256" key="2">
    <source>
        <dbReference type="SAM" id="MobiDB-lite"/>
    </source>
</evidence>
<dbReference type="PANTHER" id="PTHR15678">
    <property type="entry name" value="ANTIGEN MLAA-22-RELATED"/>
    <property type="match status" value="1"/>
</dbReference>
<sequence length="649" mass="73601">ELVNCQVLLKGCETSGYVILSASKAHIIQREHNPVWKHGTIVPKTTWVGALEGMQYYATVSAGSPDTPEENIQWLSVENIEERDSSAISNVPEMVGSGQSVGGVVSETVGASDESDLSIQLQRIVSRCRCEFYYTTFGETGVDKIPSGIPEIPPVPRDLELWDEINKPVEAFTLMHYDLNVFTNSLQYAMILDIINNLVLYVDPKRKEAFEKLQRLRFKLQLQSTEAQRRPIQQLQNHLRTLINHLRRLEKETYSVHKSLLEDPISEALLAQRGSLEQQVNECKEQVIAKGEELHMMIMCYKESKLAASQRLSRKRDNKDVSLVRVYEICFKHAQWRLTQTDGQLGIADLVLSNFLYTKTAKSDDSVEHLSELGYITVTNLLPNQIYKDVLVPTLIHASMPVDRQRTLRLFCRDRPPVGGIAVKELFEINISPITIGMTYQFFKTLFKFCFPEKDPDKLDEVDPNVVESDISSTSSSSGVSSGTLESAHSSGSLNPKETKGKKARVKRKESKFYVSMSEKDDVEKMKERAEKNMLFICVKVPEVPVRVSYKGEKEKNIEDVHDVHLLIPTLEYNNITWTWLDFLVAVRNHSKRVLLSQAIKQKIPLWPKAIRSDSNASPQDEDKAKLLLGLPADSKSLKRSLFGPHKKT</sequence>
<accession>A0A8J2K6P5</accession>